<accession>A0A2I0AJK9</accession>
<evidence type="ECO:0000313" key="2">
    <source>
        <dbReference type="Proteomes" id="UP000236161"/>
    </source>
</evidence>
<dbReference type="STRING" id="1088818.A0A2I0AJK9"/>
<dbReference type="AlphaFoldDB" id="A0A2I0AJK9"/>
<protein>
    <recommendedName>
        <fullName evidence="3">HAT C-terminal dimerisation domain-containing protein</fullName>
    </recommendedName>
</protein>
<gene>
    <name evidence="1" type="ORF">AXF42_Ash012013</name>
</gene>
<reference evidence="1 2" key="1">
    <citation type="journal article" date="2017" name="Nature">
        <title>The Apostasia genome and the evolution of orchids.</title>
        <authorList>
            <person name="Zhang G.Q."/>
            <person name="Liu K.W."/>
            <person name="Li Z."/>
            <person name="Lohaus R."/>
            <person name="Hsiao Y.Y."/>
            <person name="Niu S.C."/>
            <person name="Wang J.Y."/>
            <person name="Lin Y.C."/>
            <person name="Xu Q."/>
            <person name="Chen L.J."/>
            <person name="Yoshida K."/>
            <person name="Fujiwara S."/>
            <person name="Wang Z.W."/>
            <person name="Zhang Y.Q."/>
            <person name="Mitsuda N."/>
            <person name="Wang M."/>
            <person name="Liu G.H."/>
            <person name="Pecoraro L."/>
            <person name="Huang H.X."/>
            <person name="Xiao X.J."/>
            <person name="Lin M."/>
            <person name="Wu X.Y."/>
            <person name="Wu W.L."/>
            <person name="Chen Y.Y."/>
            <person name="Chang S.B."/>
            <person name="Sakamoto S."/>
            <person name="Ohme-Takagi M."/>
            <person name="Yagi M."/>
            <person name="Zeng S.J."/>
            <person name="Shen C.Y."/>
            <person name="Yeh C.M."/>
            <person name="Luo Y.B."/>
            <person name="Tsai W.C."/>
            <person name="Van de Peer Y."/>
            <person name="Liu Z.J."/>
        </authorList>
    </citation>
    <scope>NUCLEOTIDE SEQUENCE [LARGE SCALE GENOMIC DNA]</scope>
    <source>
        <strain evidence="2">cv. Shenzhen</strain>
        <tissue evidence="1">Stem</tissue>
    </source>
</reference>
<evidence type="ECO:0008006" key="3">
    <source>
        <dbReference type="Google" id="ProtNLM"/>
    </source>
</evidence>
<name>A0A2I0AJK9_9ASPA</name>
<proteinExistence type="predicted"/>
<sequence>MRRNKIHPQQAEDLVYVHTNLRLLSRRTPQYQQGETRMWDVGGDSFASVEDTGMLEVAQLSLDEPELKTVLFNDGSEAEIQEASTSGF</sequence>
<organism evidence="1 2">
    <name type="scientific">Apostasia shenzhenica</name>
    <dbReference type="NCBI Taxonomy" id="1088818"/>
    <lineage>
        <taxon>Eukaryota</taxon>
        <taxon>Viridiplantae</taxon>
        <taxon>Streptophyta</taxon>
        <taxon>Embryophyta</taxon>
        <taxon>Tracheophyta</taxon>
        <taxon>Spermatophyta</taxon>
        <taxon>Magnoliopsida</taxon>
        <taxon>Liliopsida</taxon>
        <taxon>Asparagales</taxon>
        <taxon>Orchidaceae</taxon>
        <taxon>Apostasioideae</taxon>
        <taxon>Apostasia</taxon>
    </lineage>
</organism>
<dbReference type="Proteomes" id="UP000236161">
    <property type="component" value="Unassembled WGS sequence"/>
</dbReference>
<keyword evidence="2" id="KW-1185">Reference proteome</keyword>
<dbReference type="OrthoDB" id="687743at2759"/>
<dbReference type="EMBL" id="KZ451978">
    <property type="protein sequence ID" value="PKA55721.1"/>
    <property type="molecule type" value="Genomic_DNA"/>
</dbReference>
<evidence type="ECO:0000313" key="1">
    <source>
        <dbReference type="EMBL" id="PKA55721.1"/>
    </source>
</evidence>